<feature type="region of interest" description="Disordered" evidence="2">
    <location>
        <begin position="267"/>
        <end position="304"/>
    </location>
</feature>
<dbReference type="InterPro" id="IPR050952">
    <property type="entry name" value="TRIM-NHL_E3_ligases"/>
</dbReference>
<evidence type="ECO:0000313" key="5">
    <source>
        <dbReference type="RefSeq" id="XP_022342526.1"/>
    </source>
</evidence>
<evidence type="ECO:0000256" key="1">
    <source>
        <dbReference type="PROSITE-ProRule" id="PRU00024"/>
    </source>
</evidence>
<evidence type="ECO:0000256" key="2">
    <source>
        <dbReference type="SAM" id="MobiDB-lite"/>
    </source>
</evidence>
<dbReference type="GO" id="GO:0061630">
    <property type="term" value="F:ubiquitin protein ligase activity"/>
    <property type="evidence" value="ECO:0007669"/>
    <property type="project" value="TreeGrafter"/>
</dbReference>
<dbReference type="OrthoDB" id="264520at2759"/>
<feature type="domain" description="B box-type" evidence="3">
    <location>
        <begin position="12"/>
        <end position="59"/>
    </location>
</feature>
<protein>
    <submittedName>
        <fullName evidence="5">Uncharacterized protein LOC111136168</fullName>
    </submittedName>
</protein>
<dbReference type="SMART" id="SM00336">
    <property type="entry name" value="BBOX"/>
    <property type="match status" value="2"/>
</dbReference>
<sequence length="572" mass="65432">MSEPSDEQAAMQHYLVCGTEDCQKNGQFYCNACHQPLCEHCRDEHLINPKTKIHEIVIYRHHKQQLPVEKCELHPTRTVDMFCRECNISLCSKCSTMKEHHTHTFDDLEEIYSEKYAAWQGEFSKIQKYFVPTSLGLKTDTEEDTTQIKKIMESIRTSMKAEAKSLKNLVDEVTSENIKHTHTMEKSLLEMLKSQETTYDDYIAYLWKMSDEFQEYLSITNQKLLFSKTLKIKPIPETTKPVPPVFTAGRFNKDDIIKLLGRVNVPNTRPEKRNIQPMETESTHMKSTEKQLEQSKEKSNMKQTLSLSSSVTKVKEYSVPGVVSAHHVSVDKSDILWVSDNKGNLVQTDLQGNQLQKIQTSSVYGYNTATQDGDLIYTDQDKKVIYKITSDKKITAFIKTEDWRPFSVYSSRINGDILVGLIKDQEAKVTRYSKTGKELQNIQRDNQGQELYNDPLYITENINGDICTSDFEKRAVVVVNKSGQHRFSYTGQRSVLHPRGICTDVLGHILVCNINFDGVTVHLLDQDGGFLSVILSLKQGINRPRGVCVDDENNLHVGQQGTNTVTVYKYLQ</sequence>
<dbReference type="KEGG" id="cvn:111136168"/>
<dbReference type="AlphaFoldDB" id="A0A8B8ERF5"/>
<keyword evidence="4" id="KW-1185">Reference proteome</keyword>
<dbReference type="SUPFAM" id="SSF101898">
    <property type="entry name" value="NHL repeat"/>
    <property type="match status" value="1"/>
</dbReference>
<feature type="compositionally biased region" description="Basic and acidic residues" evidence="2">
    <location>
        <begin position="281"/>
        <end position="300"/>
    </location>
</feature>
<dbReference type="Gene3D" id="3.30.160.60">
    <property type="entry name" value="Classic Zinc Finger"/>
    <property type="match status" value="1"/>
</dbReference>
<keyword evidence="1" id="KW-0479">Metal-binding</keyword>
<dbReference type="InterPro" id="IPR000315">
    <property type="entry name" value="Znf_B-box"/>
</dbReference>
<dbReference type="SUPFAM" id="SSF57845">
    <property type="entry name" value="B-box zinc-binding domain"/>
    <property type="match status" value="1"/>
</dbReference>
<dbReference type="GO" id="GO:0043161">
    <property type="term" value="P:proteasome-mediated ubiquitin-dependent protein catabolic process"/>
    <property type="evidence" value="ECO:0007669"/>
    <property type="project" value="TreeGrafter"/>
</dbReference>
<dbReference type="GO" id="GO:0000209">
    <property type="term" value="P:protein polyubiquitination"/>
    <property type="evidence" value="ECO:0007669"/>
    <property type="project" value="TreeGrafter"/>
</dbReference>
<name>A0A8B8ERF5_CRAVI</name>
<dbReference type="PANTHER" id="PTHR24104:SF25">
    <property type="entry name" value="PROTEIN LIN-41"/>
    <property type="match status" value="1"/>
</dbReference>
<dbReference type="PROSITE" id="PS50119">
    <property type="entry name" value="ZF_BBOX"/>
    <property type="match status" value="2"/>
</dbReference>
<proteinExistence type="predicted"/>
<feature type="domain" description="B box-type" evidence="3">
    <location>
        <begin position="66"/>
        <end position="108"/>
    </location>
</feature>
<dbReference type="InterPro" id="IPR011042">
    <property type="entry name" value="6-blade_b-propeller_TolB-like"/>
</dbReference>
<keyword evidence="1" id="KW-0863">Zinc-finger</keyword>
<dbReference type="GeneID" id="111136168"/>
<accession>A0A8B8ERF5</accession>
<keyword evidence="1" id="KW-0862">Zinc</keyword>
<dbReference type="CDD" id="cd19756">
    <property type="entry name" value="Bbox2"/>
    <property type="match status" value="1"/>
</dbReference>
<dbReference type="Proteomes" id="UP000694844">
    <property type="component" value="Chromosome 5"/>
</dbReference>
<dbReference type="Pfam" id="PF00643">
    <property type="entry name" value="zf-B_box"/>
    <property type="match status" value="1"/>
</dbReference>
<organism evidence="4 5">
    <name type="scientific">Crassostrea virginica</name>
    <name type="common">Eastern oyster</name>
    <dbReference type="NCBI Taxonomy" id="6565"/>
    <lineage>
        <taxon>Eukaryota</taxon>
        <taxon>Metazoa</taxon>
        <taxon>Spiralia</taxon>
        <taxon>Lophotrochozoa</taxon>
        <taxon>Mollusca</taxon>
        <taxon>Bivalvia</taxon>
        <taxon>Autobranchia</taxon>
        <taxon>Pteriomorphia</taxon>
        <taxon>Ostreida</taxon>
        <taxon>Ostreoidea</taxon>
        <taxon>Ostreidae</taxon>
        <taxon>Crassostrea</taxon>
    </lineage>
</organism>
<evidence type="ECO:0000313" key="4">
    <source>
        <dbReference type="Proteomes" id="UP000694844"/>
    </source>
</evidence>
<dbReference type="GO" id="GO:0008270">
    <property type="term" value="F:zinc ion binding"/>
    <property type="evidence" value="ECO:0007669"/>
    <property type="project" value="UniProtKB-KW"/>
</dbReference>
<dbReference type="Gene3D" id="2.120.10.30">
    <property type="entry name" value="TolB, C-terminal domain"/>
    <property type="match status" value="2"/>
</dbReference>
<dbReference type="PANTHER" id="PTHR24104">
    <property type="entry name" value="E3 UBIQUITIN-PROTEIN LIGASE NHLRC1-RELATED"/>
    <property type="match status" value="1"/>
</dbReference>
<reference evidence="5" key="1">
    <citation type="submission" date="2025-08" db="UniProtKB">
        <authorList>
            <consortium name="RefSeq"/>
        </authorList>
    </citation>
    <scope>IDENTIFICATION</scope>
    <source>
        <tissue evidence="5">Whole sample</tissue>
    </source>
</reference>
<evidence type="ECO:0000259" key="3">
    <source>
        <dbReference type="PROSITE" id="PS50119"/>
    </source>
</evidence>
<dbReference type="RefSeq" id="XP_022342526.1">
    <property type="nucleotide sequence ID" value="XM_022486818.1"/>
</dbReference>
<gene>
    <name evidence="5" type="primary">LOC111136168</name>
</gene>